<reference evidence="2 3" key="1">
    <citation type="submission" date="2015-03" db="EMBL/GenBank/DDBJ databases">
        <authorList>
            <person name="Abdul Halim M."/>
        </authorList>
    </citation>
    <scope>NUCLEOTIDE SEQUENCE [LARGE SCALE GENOMIC DNA]</scope>
    <source>
        <strain evidence="2 3">ATCC 35681</strain>
    </source>
</reference>
<dbReference type="InterPro" id="IPR029044">
    <property type="entry name" value="Nucleotide-diphossugar_trans"/>
</dbReference>
<dbReference type="InterPro" id="IPR050256">
    <property type="entry name" value="Glycosyltransferase_2"/>
</dbReference>
<proteinExistence type="predicted"/>
<evidence type="ECO:0000313" key="3">
    <source>
        <dbReference type="Proteomes" id="UP000034189"/>
    </source>
</evidence>
<dbReference type="EMBL" id="CP011114">
    <property type="protein sequence ID" value="AKG37819.1"/>
    <property type="molecule type" value="Genomic_DNA"/>
</dbReference>
<protein>
    <recommendedName>
        <fullName evidence="1">Glycosyltransferase 2-like domain-containing protein</fullName>
    </recommendedName>
</protein>
<name>A0A0F7FGM4_PAEDU</name>
<evidence type="ECO:0000259" key="1">
    <source>
        <dbReference type="Pfam" id="PF00535"/>
    </source>
</evidence>
<feature type="domain" description="Glycosyltransferase 2-like" evidence="1">
    <location>
        <begin position="6"/>
        <end position="109"/>
    </location>
</feature>
<dbReference type="Pfam" id="PF00535">
    <property type="entry name" value="Glycos_transf_2"/>
    <property type="match status" value="1"/>
</dbReference>
<gene>
    <name evidence="2" type="ORF">VK70_16760</name>
</gene>
<evidence type="ECO:0000313" key="2">
    <source>
        <dbReference type="EMBL" id="AKG37819.1"/>
    </source>
</evidence>
<reference evidence="2 3" key="2">
    <citation type="journal article" date="2016" name="Genome Announc.">
        <title>Genome Sequence of a Gram-Positive Diazotroph, Paenibacillus durus Type Strain ATCC 35681.</title>
        <authorList>
            <person name="Halim M.A."/>
            <person name="Rahman A.Y."/>
            <person name="Sim K.S."/>
            <person name="Yam H.C."/>
            <person name="Rahim A.A."/>
            <person name="Ghazali A.H."/>
            <person name="Najimudin N."/>
        </authorList>
    </citation>
    <scope>NUCLEOTIDE SEQUENCE [LARGE SCALE GENOMIC DNA]</scope>
    <source>
        <strain evidence="2 3">ATCC 35681</strain>
    </source>
</reference>
<dbReference type="PATRIC" id="fig|1333534.5.peg.3688"/>
<dbReference type="HOGENOM" id="CLU_049288_0_0_9"/>
<dbReference type="PANTHER" id="PTHR48090">
    <property type="entry name" value="UNDECAPRENYL-PHOSPHATE 4-DEOXY-4-FORMAMIDO-L-ARABINOSE TRANSFERASE-RELATED"/>
    <property type="match status" value="1"/>
</dbReference>
<dbReference type="InterPro" id="IPR001173">
    <property type="entry name" value="Glyco_trans_2-like"/>
</dbReference>
<dbReference type="Gene3D" id="3.90.550.10">
    <property type="entry name" value="Spore Coat Polysaccharide Biosynthesis Protein SpsA, Chain A"/>
    <property type="match status" value="1"/>
</dbReference>
<organism evidence="2 3">
    <name type="scientific">Paenibacillus durus ATCC 35681</name>
    <dbReference type="NCBI Taxonomy" id="1333534"/>
    <lineage>
        <taxon>Bacteria</taxon>
        <taxon>Bacillati</taxon>
        <taxon>Bacillota</taxon>
        <taxon>Bacilli</taxon>
        <taxon>Bacillales</taxon>
        <taxon>Paenibacillaceae</taxon>
        <taxon>Paenibacillus</taxon>
    </lineage>
</organism>
<dbReference type="PANTHER" id="PTHR48090:SF7">
    <property type="entry name" value="RFBJ PROTEIN"/>
    <property type="match status" value="1"/>
</dbReference>
<sequence length="252" mass="27172">MHGKLSVIITACNEEKTLRSVLREAERLMPEEIIVVLNGCVDHSFRQARQCGRAIVVHCPRAAGHDVGRAIGSKLSQGDIMLFLDGDLPIPAPALFPFVAAVDQGADVALNDLNPLLPIFGKCDNVTRCKMFLNMALGREDLGAGSMTAVPHALSRKMLELIGPQALSVPPKAQATAILEKLRVENAGTVNVIKRNRRRKGNTGTGNNVEQMIIGDHAEALAEVLARGAADRLLKENGPESRRLVAAWRNGI</sequence>
<dbReference type="SUPFAM" id="SSF53448">
    <property type="entry name" value="Nucleotide-diphospho-sugar transferases"/>
    <property type="match status" value="1"/>
</dbReference>
<dbReference type="AlphaFoldDB" id="A0A0F7FGM4"/>
<accession>A0A0F7FGM4</accession>
<dbReference type="Proteomes" id="UP000034189">
    <property type="component" value="Chromosome"/>
</dbReference>